<comment type="subcellular location">
    <subcellularLocation>
        <location evidence="2">Membrane</location>
        <topology evidence="2">Single-pass membrane protein</topology>
    </subcellularLocation>
</comment>
<dbReference type="PRINTS" id="PR00463">
    <property type="entry name" value="EP450I"/>
</dbReference>
<dbReference type="Proteomes" id="UP000827721">
    <property type="component" value="Unassembled WGS sequence"/>
</dbReference>
<dbReference type="InterPro" id="IPR001128">
    <property type="entry name" value="Cyt_P450"/>
</dbReference>
<dbReference type="Pfam" id="PF00067">
    <property type="entry name" value="p450"/>
    <property type="match status" value="1"/>
</dbReference>
<keyword evidence="6" id="KW-1133">Transmembrane helix</keyword>
<keyword evidence="5 8" id="KW-0479">Metal-binding</keyword>
<sequence>MEMQTTNMMIIIISFTLCICLLLSFIFSLLFSSSSSSKTTTNNTKTKLPPGPSTFHLIANFIWHRKPFYELGPLITLMRQKYGPIMTVHVGSSPTIFVADQTLAYQALIQQGAVFADRPDSNLFKKIFPDHYTHASIALSSYGSTWRILRRNLIGTEGVLYPSRLKSYSHIRLRALNNLVAKLKQDGERGQGHVYVKNHFRYAIFSMLVLMCYGDNIEDDKIQVLDAAQDRLNAFLPGVIKVFVILPKFWKIVFRHIWNEFQKIVKNRDDLIISLIRSRKKTRQENEGTNDVESTVTYIDTLMELQVGDDKGQTQNLGEVDLLCLTTEFISPGTDTTATTLNWIMANIVKHPRVQEKIIAEMNQVIEQGQERIKEDDLQKLPYIKAVILEGLRRHPPVNVVAVPHTATEDVELGGYLVPKGVPVCFLIPDMGHDPNVWKDPMEFKPERFMFNNDNEIGRENGFDITGRKEITMLPFGAGRRICPGLGLATLNLEYFVANLVWCFEWTAINGENNIDLSEKIGFMMEMKNPLRARISPRLH</sequence>
<organism evidence="9 10">
    <name type="scientific">Xanthoceras sorbifolium</name>
    <dbReference type="NCBI Taxonomy" id="99658"/>
    <lineage>
        <taxon>Eukaryota</taxon>
        <taxon>Viridiplantae</taxon>
        <taxon>Streptophyta</taxon>
        <taxon>Embryophyta</taxon>
        <taxon>Tracheophyta</taxon>
        <taxon>Spermatophyta</taxon>
        <taxon>Magnoliopsida</taxon>
        <taxon>eudicotyledons</taxon>
        <taxon>Gunneridae</taxon>
        <taxon>Pentapetalae</taxon>
        <taxon>rosids</taxon>
        <taxon>malvids</taxon>
        <taxon>Sapindales</taxon>
        <taxon>Sapindaceae</taxon>
        <taxon>Xanthoceroideae</taxon>
        <taxon>Xanthoceras</taxon>
    </lineage>
</organism>
<keyword evidence="10" id="KW-1185">Reference proteome</keyword>
<dbReference type="PANTHER" id="PTHR24298">
    <property type="entry name" value="FLAVONOID 3'-MONOOXYGENASE-RELATED"/>
    <property type="match status" value="1"/>
</dbReference>
<evidence type="ECO:0000256" key="8">
    <source>
        <dbReference type="RuleBase" id="RU000461"/>
    </source>
</evidence>
<evidence type="ECO:0008006" key="11">
    <source>
        <dbReference type="Google" id="ProtNLM"/>
    </source>
</evidence>
<gene>
    <name evidence="9" type="ORF">JRO89_XS12G0004700</name>
</gene>
<keyword evidence="3 8" id="KW-0349">Heme</keyword>
<comment type="cofactor">
    <cofactor evidence="1">
        <name>heme</name>
        <dbReference type="ChEBI" id="CHEBI:30413"/>
    </cofactor>
</comment>
<dbReference type="PROSITE" id="PS00086">
    <property type="entry name" value="CYTOCHROME_P450"/>
    <property type="match status" value="1"/>
</dbReference>
<proteinExistence type="inferred from homology"/>
<dbReference type="EMBL" id="JAFEMO010000012">
    <property type="protein sequence ID" value="KAH7553377.1"/>
    <property type="molecule type" value="Genomic_DNA"/>
</dbReference>
<keyword evidence="8" id="KW-0560">Oxidoreductase</keyword>
<dbReference type="PRINTS" id="PR00385">
    <property type="entry name" value="P450"/>
</dbReference>
<dbReference type="InterPro" id="IPR002401">
    <property type="entry name" value="Cyt_P450_E_grp-I"/>
</dbReference>
<dbReference type="SUPFAM" id="SSF48264">
    <property type="entry name" value="Cytochrome P450"/>
    <property type="match status" value="1"/>
</dbReference>
<name>A0ABQ8HA65_9ROSI</name>
<evidence type="ECO:0000256" key="1">
    <source>
        <dbReference type="ARBA" id="ARBA00001971"/>
    </source>
</evidence>
<keyword evidence="7" id="KW-0472">Membrane</keyword>
<dbReference type="InterPro" id="IPR036396">
    <property type="entry name" value="Cyt_P450_sf"/>
</dbReference>
<evidence type="ECO:0000313" key="9">
    <source>
        <dbReference type="EMBL" id="KAH7553377.1"/>
    </source>
</evidence>
<reference evidence="9 10" key="1">
    <citation type="submission" date="2021-02" db="EMBL/GenBank/DDBJ databases">
        <title>Plant Genome Project.</title>
        <authorList>
            <person name="Zhang R.-G."/>
        </authorList>
    </citation>
    <scope>NUCLEOTIDE SEQUENCE [LARGE SCALE GENOMIC DNA]</scope>
    <source>
        <tissue evidence="9">Leaves</tissue>
    </source>
</reference>
<keyword evidence="8" id="KW-0408">Iron</keyword>
<evidence type="ECO:0000256" key="4">
    <source>
        <dbReference type="ARBA" id="ARBA00022692"/>
    </source>
</evidence>
<evidence type="ECO:0000256" key="5">
    <source>
        <dbReference type="ARBA" id="ARBA00022723"/>
    </source>
</evidence>
<dbReference type="InterPro" id="IPR017972">
    <property type="entry name" value="Cyt_P450_CS"/>
</dbReference>
<evidence type="ECO:0000256" key="6">
    <source>
        <dbReference type="ARBA" id="ARBA00022989"/>
    </source>
</evidence>
<comment type="similarity">
    <text evidence="8">Belongs to the cytochrome P450 family.</text>
</comment>
<protein>
    <recommendedName>
        <fullName evidence="11">Cytochrome P450</fullName>
    </recommendedName>
</protein>
<evidence type="ECO:0000256" key="7">
    <source>
        <dbReference type="ARBA" id="ARBA00023136"/>
    </source>
</evidence>
<keyword evidence="8" id="KW-0503">Monooxygenase</keyword>
<accession>A0ABQ8HA65</accession>
<evidence type="ECO:0000256" key="3">
    <source>
        <dbReference type="ARBA" id="ARBA00022617"/>
    </source>
</evidence>
<evidence type="ECO:0000313" key="10">
    <source>
        <dbReference type="Proteomes" id="UP000827721"/>
    </source>
</evidence>
<dbReference type="PANTHER" id="PTHR24298:SF800">
    <property type="entry name" value="CYTOCHROME P450 89A2-RELATED"/>
    <property type="match status" value="1"/>
</dbReference>
<evidence type="ECO:0000256" key="2">
    <source>
        <dbReference type="ARBA" id="ARBA00004167"/>
    </source>
</evidence>
<keyword evidence="4" id="KW-0812">Transmembrane</keyword>
<dbReference type="CDD" id="cd11075">
    <property type="entry name" value="CYP77_89"/>
    <property type="match status" value="1"/>
</dbReference>
<comment type="caution">
    <text evidence="9">The sequence shown here is derived from an EMBL/GenBank/DDBJ whole genome shotgun (WGS) entry which is preliminary data.</text>
</comment>
<dbReference type="InterPro" id="IPR051103">
    <property type="entry name" value="Plant_metabolite_P450s"/>
</dbReference>
<dbReference type="Gene3D" id="1.10.630.10">
    <property type="entry name" value="Cytochrome P450"/>
    <property type="match status" value="1"/>
</dbReference>